<reference evidence="2" key="2">
    <citation type="submission" date="2022-09" db="EMBL/GenBank/DDBJ databases">
        <title>Aerococcus urinae taxonomy study.</title>
        <authorList>
            <person name="Christensen J."/>
            <person name="Senneby E."/>
        </authorList>
    </citation>
    <scope>NUCLEOTIDE SEQUENCE</scope>
    <source>
        <strain evidence="2">NLD-066-U95</strain>
    </source>
</reference>
<dbReference type="PANTHER" id="PTHR43844:SF1">
    <property type="entry name" value="METHIONINE SYNTHASE"/>
    <property type="match status" value="1"/>
</dbReference>
<dbReference type="OrthoDB" id="6430685at2"/>
<evidence type="ECO:0000313" key="2">
    <source>
        <dbReference type="EMBL" id="MCY3052555.1"/>
    </source>
</evidence>
<sequence>MPKFTQLKQSPFRYDHVGSFLRPQELIDARAKFENEEIEYSELKTLEDQAIIDLIKKEEALGLKTITDGEFRRKSWHFDFFWGLNGVDRVEVEAGTQFSGEQVFAVTSRIVDKINGDNHPFVNHFKFTQAHASDHVDVKQTIPAPAQFLQEVLRDFNKEYTQGIYSQLDDLLADITQAYSQVIEDLYQAGCRTIQFDDCTWGRLAGGKDYDGSEYSQGKIEELKALYARVNNAVIANKPSDLRINTHICRGNFRSTWFASGGYDTVQSPLFDQENVHAYFLEYDSERAGTFEPLKTVSDDKHVVLGLVTTKSAELESKDDLIARIKEASQYVPLDRLSISPQCGFSSNEIGNKISEEDQWKKIKLLIEVAKEVWGEDA</sequence>
<dbReference type="RefSeq" id="WP_060778259.1">
    <property type="nucleotide sequence ID" value="NZ_CAJHLF010000002.1"/>
</dbReference>
<evidence type="ECO:0000259" key="1">
    <source>
        <dbReference type="Pfam" id="PF01717"/>
    </source>
</evidence>
<dbReference type="InterPro" id="IPR002629">
    <property type="entry name" value="Met_Synth_C/arc"/>
</dbReference>
<dbReference type="NCBIfam" id="NF005085">
    <property type="entry name" value="PRK06520.1"/>
    <property type="match status" value="1"/>
</dbReference>
<dbReference type="GO" id="GO:0032259">
    <property type="term" value="P:methylation"/>
    <property type="evidence" value="ECO:0007669"/>
    <property type="project" value="UniProtKB-KW"/>
</dbReference>
<dbReference type="GO" id="GO:0009086">
    <property type="term" value="P:methionine biosynthetic process"/>
    <property type="evidence" value="ECO:0007669"/>
    <property type="project" value="InterPro"/>
</dbReference>
<dbReference type="SUPFAM" id="SSF51726">
    <property type="entry name" value="UROD/MetE-like"/>
    <property type="match status" value="1"/>
</dbReference>
<keyword evidence="3" id="KW-0489">Methyltransferase</keyword>
<dbReference type="GO" id="GO:0008270">
    <property type="term" value="F:zinc ion binding"/>
    <property type="evidence" value="ECO:0007669"/>
    <property type="project" value="InterPro"/>
</dbReference>
<gene>
    <name evidence="3" type="ORF">I6G68_05595</name>
    <name evidence="2" type="ORF">ODY43_00860</name>
</gene>
<dbReference type="Proteomes" id="UP001069145">
    <property type="component" value="Unassembled WGS sequence"/>
</dbReference>
<dbReference type="GO" id="GO:0003871">
    <property type="term" value="F:5-methyltetrahydropteroyltriglutamate-homocysteine S-methyltransferase activity"/>
    <property type="evidence" value="ECO:0007669"/>
    <property type="project" value="UniProtKB-EC"/>
</dbReference>
<dbReference type="InterPro" id="IPR038071">
    <property type="entry name" value="UROD/MetE-like_sf"/>
</dbReference>
<proteinExistence type="predicted"/>
<reference evidence="3 4" key="1">
    <citation type="submission" date="2020-12" db="EMBL/GenBank/DDBJ databases">
        <title>FDA dAtabase for Regulatory Grade micrObial Sequences (FDA-ARGOS): Supporting development and validation of Infectious Disease Dx tests.</title>
        <authorList>
            <person name="Sproer C."/>
            <person name="Gronow S."/>
            <person name="Severitt S."/>
            <person name="Schroder I."/>
            <person name="Tallon L."/>
            <person name="Sadzewicz L."/>
            <person name="Zhao X."/>
            <person name="Boylan J."/>
            <person name="Ott S."/>
            <person name="Bowen H."/>
            <person name="Vavikolanu K."/>
            <person name="Mehta A."/>
            <person name="Aluvathingal J."/>
            <person name="Nadendla S."/>
            <person name="Lowell S."/>
            <person name="Myers T."/>
            <person name="Yan Y."/>
            <person name="Sichtig H."/>
        </authorList>
    </citation>
    <scope>NUCLEOTIDE SEQUENCE [LARGE SCALE GENOMIC DNA]</scope>
    <source>
        <strain evidence="3 4">FDAARGOS_911</strain>
    </source>
</reference>
<organism evidence="3 4">
    <name type="scientific">Aerococcus urinae</name>
    <dbReference type="NCBI Taxonomy" id="1376"/>
    <lineage>
        <taxon>Bacteria</taxon>
        <taxon>Bacillati</taxon>
        <taxon>Bacillota</taxon>
        <taxon>Bacilli</taxon>
        <taxon>Lactobacillales</taxon>
        <taxon>Aerococcaceae</taxon>
        <taxon>Aerococcus</taxon>
    </lineage>
</organism>
<dbReference type="Pfam" id="PF01717">
    <property type="entry name" value="Meth_synt_2"/>
    <property type="match status" value="1"/>
</dbReference>
<dbReference type="KEGG" id="aun:AWM73_04460"/>
<dbReference type="PANTHER" id="PTHR43844">
    <property type="entry name" value="METHIONINE SYNTHASE"/>
    <property type="match status" value="1"/>
</dbReference>
<dbReference type="GeneID" id="35767429"/>
<dbReference type="EC" id="2.1.1.14" evidence="3"/>
<accession>A0A0X8FEF2</accession>
<dbReference type="EMBL" id="CP065662">
    <property type="protein sequence ID" value="QPS00871.1"/>
    <property type="molecule type" value="Genomic_DNA"/>
</dbReference>
<keyword evidence="5" id="KW-1185">Reference proteome</keyword>
<dbReference type="AlphaFoldDB" id="A0A0X8FEF2"/>
<name>A0A0X8FEF2_9LACT</name>
<dbReference type="EMBL" id="JAOTML010000001">
    <property type="protein sequence ID" value="MCY3052555.1"/>
    <property type="molecule type" value="Genomic_DNA"/>
</dbReference>
<feature type="domain" description="Cobalamin-independent methionine synthase MetE C-terminal/archaeal" evidence="1">
    <location>
        <begin position="17"/>
        <end position="349"/>
    </location>
</feature>
<dbReference type="CDD" id="cd03311">
    <property type="entry name" value="CIMS_C_terminal_like"/>
    <property type="match status" value="1"/>
</dbReference>
<keyword evidence="3" id="KW-0808">Transferase</keyword>
<evidence type="ECO:0000313" key="3">
    <source>
        <dbReference type="EMBL" id="QPS00871.1"/>
    </source>
</evidence>
<evidence type="ECO:0000313" key="5">
    <source>
        <dbReference type="Proteomes" id="UP001069145"/>
    </source>
</evidence>
<dbReference type="Proteomes" id="UP000594771">
    <property type="component" value="Chromosome"/>
</dbReference>
<dbReference type="Gene3D" id="3.20.20.210">
    <property type="match status" value="1"/>
</dbReference>
<evidence type="ECO:0000313" key="4">
    <source>
        <dbReference type="Proteomes" id="UP000594771"/>
    </source>
</evidence>
<protein>
    <submittedName>
        <fullName evidence="3">5-methyltetrahydropteroyltriglutamate--homocysteine S-methyltransferase</fullName>
        <ecNumber evidence="3">2.1.1.14</ecNumber>
    </submittedName>
</protein>